<feature type="signal peptide" evidence="15">
    <location>
        <begin position="1"/>
        <end position="21"/>
    </location>
</feature>
<reference evidence="16 17" key="1">
    <citation type="journal article" date="2024" name="J. Plant Pathol.">
        <title>Sequence and assembly of the genome of Seiridium unicorne, isolate CBS 538.82, causal agent of cypress canker disease.</title>
        <authorList>
            <person name="Scali E."/>
            <person name="Rocca G.D."/>
            <person name="Danti R."/>
            <person name="Garbelotto M."/>
            <person name="Barberini S."/>
            <person name="Baroncelli R."/>
            <person name="Emiliani G."/>
        </authorList>
    </citation>
    <scope>NUCLEOTIDE SEQUENCE [LARGE SCALE GENOMIC DNA]</scope>
    <source>
        <strain evidence="16 17">BM-138-508</strain>
    </source>
</reference>
<comment type="function">
    <text evidence="13">Endo-1,5-alpha-L-arabinanase involved in degradation of pectin. Its preferred substrate is linear 1,5-alpha-L-arabinan.</text>
</comment>
<dbReference type="EMBL" id="JARVKF010000025">
    <property type="protein sequence ID" value="KAK9425013.1"/>
    <property type="molecule type" value="Genomic_DNA"/>
</dbReference>
<comment type="caution">
    <text evidence="16">The sequence shown here is derived from an EMBL/GenBank/DDBJ whole genome shotgun (WGS) entry which is preliminary data.</text>
</comment>
<comment type="catalytic activity">
    <reaction evidence="1 14">
        <text>Endohydrolysis of (1-&gt;5)-alpha-arabinofuranosidic linkages in (1-&gt;5)-arabinans.</text>
        <dbReference type="EC" id="3.2.1.99"/>
    </reaction>
</comment>
<dbReference type="PIRSF" id="PIRSF026534">
    <property type="entry name" value="Endo_alpha-L-arabinosidase"/>
    <property type="match status" value="1"/>
</dbReference>
<dbReference type="InterPro" id="IPR016840">
    <property type="entry name" value="Glyco_hydro_43_endo_a_Ara-ase"/>
</dbReference>
<dbReference type="Proteomes" id="UP001408356">
    <property type="component" value="Unassembled WGS sequence"/>
</dbReference>
<keyword evidence="10" id="KW-0119">Carbohydrate metabolism</keyword>
<evidence type="ECO:0000256" key="11">
    <source>
        <dbReference type="ARBA" id="ARBA00023295"/>
    </source>
</evidence>
<evidence type="ECO:0000313" key="17">
    <source>
        <dbReference type="Proteomes" id="UP001408356"/>
    </source>
</evidence>
<name>A0ABR2VDN0_9PEZI</name>
<keyword evidence="17" id="KW-1185">Reference proteome</keyword>
<keyword evidence="6" id="KW-0964">Secreted</keyword>
<evidence type="ECO:0000256" key="10">
    <source>
        <dbReference type="ARBA" id="ARBA00023277"/>
    </source>
</evidence>
<protein>
    <recommendedName>
        <fullName evidence="5 14">Arabinan endo-1,5-alpha-L-arabinosidase</fullName>
        <ecNumber evidence="5 14">3.2.1.99</ecNumber>
    </recommendedName>
</protein>
<evidence type="ECO:0000256" key="14">
    <source>
        <dbReference type="PIRNR" id="PIRNR026534"/>
    </source>
</evidence>
<gene>
    <name evidence="16" type="ORF">SUNI508_13264</name>
</gene>
<evidence type="ECO:0000256" key="5">
    <source>
        <dbReference type="ARBA" id="ARBA00012586"/>
    </source>
</evidence>
<evidence type="ECO:0000313" key="16">
    <source>
        <dbReference type="EMBL" id="KAK9425013.1"/>
    </source>
</evidence>
<keyword evidence="12" id="KW-0624">Polysaccharide degradation</keyword>
<keyword evidence="7" id="KW-0858">Xylan degradation</keyword>
<evidence type="ECO:0000256" key="2">
    <source>
        <dbReference type="ARBA" id="ARBA00004613"/>
    </source>
</evidence>
<comment type="pathway">
    <text evidence="3 14">Glycan metabolism; L-arabinan degradation.</text>
</comment>
<evidence type="ECO:0000256" key="3">
    <source>
        <dbReference type="ARBA" id="ARBA00004834"/>
    </source>
</evidence>
<evidence type="ECO:0000256" key="15">
    <source>
        <dbReference type="SAM" id="SignalP"/>
    </source>
</evidence>
<comment type="subcellular location">
    <subcellularLocation>
        <location evidence="2">Secreted</location>
    </subcellularLocation>
</comment>
<dbReference type="PANTHER" id="PTHR43301">
    <property type="entry name" value="ARABINAN ENDO-1,5-ALPHA-L-ARABINOSIDASE"/>
    <property type="match status" value="1"/>
</dbReference>
<dbReference type="Pfam" id="PF04616">
    <property type="entry name" value="Glyco_hydro_43"/>
    <property type="match status" value="1"/>
</dbReference>
<evidence type="ECO:0000256" key="8">
    <source>
        <dbReference type="ARBA" id="ARBA00022801"/>
    </source>
</evidence>
<dbReference type="Gene3D" id="2.115.10.20">
    <property type="entry name" value="Glycosyl hydrolase domain, family 43"/>
    <property type="match status" value="1"/>
</dbReference>
<dbReference type="PANTHER" id="PTHR43301:SF7">
    <property type="entry name" value="ARABINAN ENDO-1,5-ALPHA-L-ARABINOSIDASE C"/>
    <property type="match status" value="1"/>
</dbReference>
<evidence type="ECO:0000256" key="13">
    <source>
        <dbReference type="ARBA" id="ARBA00025221"/>
    </source>
</evidence>
<evidence type="ECO:0000256" key="7">
    <source>
        <dbReference type="ARBA" id="ARBA00022651"/>
    </source>
</evidence>
<evidence type="ECO:0000256" key="12">
    <source>
        <dbReference type="ARBA" id="ARBA00023326"/>
    </source>
</evidence>
<dbReference type="SUPFAM" id="SSF75005">
    <property type="entry name" value="Arabinanase/levansucrase/invertase"/>
    <property type="match status" value="1"/>
</dbReference>
<feature type="chain" id="PRO_5047089835" description="Arabinan endo-1,5-alpha-L-arabinosidase" evidence="15">
    <location>
        <begin position="22"/>
        <end position="321"/>
    </location>
</feature>
<proteinExistence type="inferred from homology"/>
<organism evidence="16 17">
    <name type="scientific">Seiridium unicorne</name>
    <dbReference type="NCBI Taxonomy" id="138068"/>
    <lineage>
        <taxon>Eukaryota</taxon>
        <taxon>Fungi</taxon>
        <taxon>Dikarya</taxon>
        <taxon>Ascomycota</taxon>
        <taxon>Pezizomycotina</taxon>
        <taxon>Sordariomycetes</taxon>
        <taxon>Xylariomycetidae</taxon>
        <taxon>Amphisphaeriales</taxon>
        <taxon>Sporocadaceae</taxon>
        <taxon>Seiridium</taxon>
    </lineage>
</organism>
<comment type="similarity">
    <text evidence="4 14">Belongs to the glycosyl hydrolase 43 family.</text>
</comment>
<evidence type="ECO:0000256" key="6">
    <source>
        <dbReference type="ARBA" id="ARBA00022525"/>
    </source>
</evidence>
<evidence type="ECO:0000256" key="9">
    <source>
        <dbReference type="ARBA" id="ARBA00023180"/>
    </source>
</evidence>
<dbReference type="CDD" id="cd18831">
    <property type="entry name" value="GH43_AnAbnA-like"/>
    <property type="match status" value="1"/>
</dbReference>
<dbReference type="EC" id="3.2.1.99" evidence="5 14"/>
<sequence length="321" mass="33810">MFLSTLIVASTALISTVAAYADPGACSGECWTHDPAVARRSDGTYFRFSTGSKIGIYSASSLSGPWTLDGSAIPSGSSIDLTGNDDLWAPDVLLIDDTYHLYYSVSSFGSQSSAIGYATSTTLEYGSWTDHGATGVSSSAGKDYNAIDASVITAADGNSYMIFGSFWGDIYQTQLNSGATKNSGSATQISYTSSGTSAREGGFMYYRSGYYYLFWSEGQCCGYDSSKPASGGEYKIMVCRSTSPTGGFVDKTGTSCTANGGTVVLESHGTVYGPGGQGIFADPSYGAVLYYHYVDTTVGYADGDKKFGWNTITWSSGWPTI</sequence>
<keyword evidence="8 14" id="KW-0378">Hydrolase</keyword>
<evidence type="ECO:0000256" key="4">
    <source>
        <dbReference type="ARBA" id="ARBA00009865"/>
    </source>
</evidence>
<keyword evidence="9" id="KW-0325">Glycoprotein</keyword>
<dbReference type="InterPro" id="IPR050727">
    <property type="entry name" value="GH43_arabinanases"/>
</dbReference>
<evidence type="ECO:0000256" key="1">
    <source>
        <dbReference type="ARBA" id="ARBA00000375"/>
    </source>
</evidence>
<dbReference type="InterPro" id="IPR023296">
    <property type="entry name" value="Glyco_hydro_beta-prop_sf"/>
</dbReference>
<dbReference type="InterPro" id="IPR006710">
    <property type="entry name" value="Glyco_hydro_43"/>
</dbReference>
<accession>A0ABR2VDN0</accession>
<keyword evidence="15" id="KW-0732">Signal</keyword>
<keyword evidence="11 14" id="KW-0326">Glycosidase</keyword>